<dbReference type="EMBL" id="NIVS01000002">
    <property type="protein sequence ID" value="OWQ57318.1"/>
    <property type="molecule type" value="Genomic_DNA"/>
</dbReference>
<reference evidence="2 3" key="1">
    <citation type="submission" date="2017-06" db="EMBL/GenBank/DDBJ databases">
        <authorList>
            <person name="Kim H.J."/>
            <person name="Triplett B.A."/>
        </authorList>
    </citation>
    <scope>NUCLEOTIDE SEQUENCE [LARGE SCALE GENOMIC DNA]</scope>
    <source>
        <strain evidence="2 3">13146</strain>
    </source>
</reference>
<evidence type="ECO:0008006" key="4">
    <source>
        <dbReference type="Google" id="ProtNLM"/>
    </source>
</evidence>
<feature type="transmembrane region" description="Helical" evidence="1">
    <location>
        <begin position="182"/>
        <end position="203"/>
    </location>
</feature>
<sequence length="206" mass="23841">MQHRRIPAAGTSMDTDPVYLHIRVVLSIILGLSITTLLRGLAGIIEHPRRRGWSWIHLCWVVWALISVVTFWWWEFRLGEVRQWTFELYLFVIAYCAAWYLLCVLLFPDDVREFGSYENYLLQRRAGFFGMLALVTLLDLGDTAIKGHSRWQMLGEAYWVHTAVMLAVAGMGIALRQRRAHLVLALIALAYQASYFLLEYFTLASD</sequence>
<feature type="transmembrane region" description="Helical" evidence="1">
    <location>
        <begin position="20"/>
        <end position="41"/>
    </location>
</feature>
<keyword evidence="1" id="KW-0472">Membrane</keyword>
<name>A0A246HS89_STEMA</name>
<evidence type="ECO:0000313" key="2">
    <source>
        <dbReference type="EMBL" id="OWQ57318.1"/>
    </source>
</evidence>
<feature type="transmembrane region" description="Helical" evidence="1">
    <location>
        <begin position="86"/>
        <end position="107"/>
    </location>
</feature>
<dbReference type="OrthoDB" id="9803673at2"/>
<feature type="transmembrane region" description="Helical" evidence="1">
    <location>
        <begin position="157"/>
        <end position="175"/>
    </location>
</feature>
<evidence type="ECO:0000313" key="3">
    <source>
        <dbReference type="Proteomes" id="UP000198157"/>
    </source>
</evidence>
<keyword evidence="1" id="KW-1133">Transmembrane helix</keyword>
<proteinExistence type="predicted"/>
<comment type="caution">
    <text evidence="2">The sequence shown here is derived from an EMBL/GenBank/DDBJ whole genome shotgun (WGS) entry which is preliminary data.</text>
</comment>
<evidence type="ECO:0000256" key="1">
    <source>
        <dbReference type="SAM" id="Phobius"/>
    </source>
</evidence>
<organism evidence="2 3">
    <name type="scientific">Stenotrophomonas maltophilia</name>
    <name type="common">Pseudomonas maltophilia</name>
    <name type="synonym">Xanthomonas maltophilia</name>
    <dbReference type="NCBI Taxonomy" id="40324"/>
    <lineage>
        <taxon>Bacteria</taxon>
        <taxon>Pseudomonadati</taxon>
        <taxon>Pseudomonadota</taxon>
        <taxon>Gammaproteobacteria</taxon>
        <taxon>Lysobacterales</taxon>
        <taxon>Lysobacteraceae</taxon>
        <taxon>Stenotrophomonas</taxon>
        <taxon>Stenotrophomonas maltophilia group</taxon>
    </lineage>
</organism>
<accession>A0A246HS89</accession>
<feature type="transmembrane region" description="Helical" evidence="1">
    <location>
        <begin position="53"/>
        <end position="74"/>
    </location>
</feature>
<dbReference type="Proteomes" id="UP000198157">
    <property type="component" value="Unassembled WGS sequence"/>
</dbReference>
<keyword evidence="1" id="KW-0812">Transmembrane</keyword>
<protein>
    <recommendedName>
        <fullName evidence="4">Transmembrane protein</fullName>
    </recommendedName>
</protein>
<gene>
    <name evidence="2" type="ORF">CEE60_00495</name>
</gene>
<dbReference type="AlphaFoldDB" id="A0A246HS89"/>